<accession>A0AAD8I5C0</accession>
<keyword evidence="1" id="KW-0343">GTPase activation</keyword>
<feature type="compositionally biased region" description="Basic and acidic residues" evidence="6">
    <location>
        <begin position="151"/>
        <end position="168"/>
    </location>
</feature>
<dbReference type="GO" id="GO:0005096">
    <property type="term" value="F:GTPase activator activity"/>
    <property type="evidence" value="ECO:0007669"/>
    <property type="project" value="UniProtKB-KW"/>
</dbReference>
<evidence type="ECO:0000313" key="8">
    <source>
        <dbReference type="EMBL" id="KAK1378845.1"/>
    </source>
</evidence>
<dbReference type="InterPro" id="IPR044520">
    <property type="entry name" value="ARF_GAP_AGD5/15"/>
</dbReference>
<dbReference type="SMART" id="SM00105">
    <property type="entry name" value="ArfGap"/>
    <property type="match status" value="1"/>
</dbReference>
<dbReference type="PROSITE" id="PS50115">
    <property type="entry name" value="ARFGAP"/>
    <property type="match status" value="1"/>
</dbReference>
<dbReference type="GO" id="GO:0008270">
    <property type="term" value="F:zinc ion binding"/>
    <property type="evidence" value="ECO:0007669"/>
    <property type="project" value="UniProtKB-KW"/>
</dbReference>
<keyword evidence="3 5" id="KW-0863">Zinc-finger</keyword>
<comment type="caution">
    <text evidence="8">The sequence shown here is derived from an EMBL/GenBank/DDBJ whole genome shotgun (WGS) entry which is preliminary data.</text>
</comment>
<dbReference type="InterPro" id="IPR037278">
    <property type="entry name" value="ARFGAP/RecO"/>
</dbReference>
<dbReference type="PRINTS" id="PR00405">
    <property type="entry name" value="REVINTRACTNG"/>
</dbReference>
<name>A0AAD8I5C0_9APIA</name>
<dbReference type="PANTHER" id="PTHR46419:SF3">
    <property type="entry name" value="ADP-RIBOSYLATION FACTOR GTPASE-ACTIVATING PROTEIN AGD15-RELATED"/>
    <property type="match status" value="1"/>
</dbReference>
<evidence type="ECO:0000256" key="6">
    <source>
        <dbReference type="SAM" id="MobiDB-lite"/>
    </source>
</evidence>
<feature type="domain" description="Arf-GAP" evidence="7">
    <location>
        <begin position="16"/>
        <end position="123"/>
    </location>
</feature>
<dbReference type="Gene3D" id="1.10.220.150">
    <property type="entry name" value="Arf GTPase activating protein"/>
    <property type="match status" value="1"/>
</dbReference>
<keyword evidence="4" id="KW-0862">Zinc</keyword>
<dbReference type="PANTHER" id="PTHR46419">
    <property type="entry name" value="ADP-RIBOSYLATION FACTOR GTPASE-ACTIVATING PROTEIN AGD5"/>
    <property type="match status" value="1"/>
</dbReference>
<organism evidence="8 9">
    <name type="scientific">Heracleum sosnowskyi</name>
    <dbReference type="NCBI Taxonomy" id="360622"/>
    <lineage>
        <taxon>Eukaryota</taxon>
        <taxon>Viridiplantae</taxon>
        <taxon>Streptophyta</taxon>
        <taxon>Embryophyta</taxon>
        <taxon>Tracheophyta</taxon>
        <taxon>Spermatophyta</taxon>
        <taxon>Magnoliopsida</taxon>
        <taxon>eudicotyledons</taxon>
        <taxon>Gunneridae</taxon>
        <taxon>Pentapetalae</taxon>
        <taxon>asterids</taxon>
        <taxon>campanulids</taxon>
        <taxon>Apiales</taxon>
        <taxon>Apiaceae</taxon>
        <taxon>Apioideae</taxon>
        <taxon>apioid superclade</taxon>
        <taxon>Tordylieae</taxon>
        <taxon>Tordyliinae</taxon>
        <taxon>Heracleum</taxon>
    </lineage>
</organism>
<evidence type="ECO:0000313" key="9">
    <source>
        <dbReference type="Proteomes" id="UP001237642"/>
    </source>
</evidence>
<feature type="compositionally biased region" description="Polar residues" evidence="6">
    <location>
        <begin position="429"/>
        <end position="446"/>
    </location>
</feature>
<proteinExistence type="predicted"/>
<feature type="region of interest" description="Disordered" evidence="6">
    <location>
        <begin position="425"/>
        <end position="450"/>
    </location>
</feature>
<evidence type="ECO:0000256" key="5">
    <source>
        <dbReference type="PROSITE-ProRule" id="PRU00288"/>
    </source>
</evidence>
<reference evidence="8" key="1">
    <citation type="submission" date="2023-02" db="EMBL/GenBank/DDBJ databases">
        <title>Genome of toxic invasive species Heracleum sosnowskyi carries increased number of genes despite the absence of recent whole-genome duplications.</title>
        <authorList>
            <person name="Schelkunov M."/>
            <person name="Shtratnikova V."/>
            <person name="Makarenko M."/>
            <person name="Klepikova A."/>
            <person name="Omelchenko D."/>
            <person name="Novikova G."/>
            <person name="Obukhova E."/>
            <person name="Bogdanov V."/>
            <person name="Penin A."/>
            <person name="Logacheva M."/>
        </authorList>
    </citation>
    <scope>NUCLEOTIDE SEQUENCE</scope>
    <source>
        <strain evidence="8">Hsosn_3</strain>
        <tissue evidence="8">Leaf</tissue>
    </source>
</reference>
<dbReference type="EMBL" id="JAUIZM010000006">
    <property type="protein sequence ID" value="KAK1378845.1"/>
    <property type="molecule type" value="Genomic_DNA"/>
</dbReference>
<dbReference type="Proteomes" id="UP001237642">
    <property type="component" value="Unassembled WGS sequence"/>
</dbReference>
<keyword evidence="2" id="KW-0479">Metal-binding</keyword>
<dbReference type="AlphaFoldDB" id="A0AAD8I5C0"/>
<evidence type="ECO:0000256" key="1">
    <source>
        <dbReference type="ARBA" id="ARBA00022468"/>
    </source>
</evidence>
<dbReference type="InterPro" id="IPR001164">
    <property type="entry name" value="ArfGAP_dom"/>
</dbReference>
<feature type="compositionally biased region" description="Low complexity" evidence="6">
    <location>
        <begin position="170"/>
        <end position="182"/>
    </location>
</feature>
<sequence>MNEKARISKELNAKHQKILEGLLRLPENRECADCKSIAPRWASVNLGIFICMRCSGIHRSLGVHISKVRSATLDTWLPDQIAMIQSMGNAKSNSYWESELPPNYDRVGIENFIRAKYIDKRWISRGVKVTPSSTVREEKLLVNREVTSNTSDKEHVNSFPKSSDERKGSQLHNSNSKLLSSNGRNHVPQKVSKLVNNEHQISESQGLENGLDQRKSNLVAVVSPSKRDHDTDLFTLLPVNNSEENGQKVVPPGDNMKMEIQLYEAAPKTEETVISKESESKIQVANGFEDLFQGLQWVPMPVSQESPKELQTEKPGVLSQLPTDHAQLATQSRQQHFPMAIAAKTHRVPQAAPGIINQLNFSNGHKPAQSWGNTVKPVPPKTMQVPDQPKLVQIGHVQPSYHVGNSPSYTKSRSISGMHSDKFSRMQRSEGSASPTIRRQTASTRSPIIPTQLGGDYDFSSLVQGMFDKFRQSFCTPTGCFYHQLISVCSIY</sequence>
<dbReference type="Pfam" id="PF01412">
    <property type="entry name" value="ArfGap"/>
    <property type="match status" value="1"/>
</dbReference>
<protein>
    <submittedName>
        <fullName evidence="8">ADP-ribosylation factor GTPase-activating protein AGD5</fullName>
    </submittedName>
</protein>
<reference evidence="8" key="2">
    <citation type="submission" date="2023-05" db="EMBL/GenBank/DDBJ databases">
        <authorList>
            <person name="Schelkunov M.I."/>
        </authorList>
    </citation>
    <scope>NUCLEOTIDE SEQUENCE</scope>
    <source>
        <strain evidence="8">Hsosn_3</strain>
        <tissue evidence="8">Leaf</tissue>
    </source>
</reference>
<evidence type="ECO:0000259" key="7">
    <source>
        <dbReference type="PROSITE" id="PS50115"/>
    </source>
</evidence>
<dbReference type="SUPFAM" id="SSF57863">
    <property type="entry name" value="ArfGap/RecO-like zinc finger"/>
    <property type="match status" value="1"/>
</dbReference>
<dbReference type="CDD" id="cd08204">
    <property type="entry name" value="ArfGap"/>
    <property type="match status" value="1"/>
</dbReference>
<feature type="region of interest" description="Disordered" evidence="6">
    <location>
        <begin position="146"/>
        <end position="187"/>
    </location>
</feature>
<keyword evidence="9" id="KW-1185">Reference proteome</keyword>
<gene>
    <name evidence="8" type="ORF">POM88_025589</name>
</gene>
<dbReference type="FunFam" id="1.10.220.150:FF:000009">
    <property type="entry name" value="stromal membrane-associated protein 1 isoform X1"/>
    <property type="match status" value="1"/>
</dbReference>
<evidence type="ECO:0000256" key="4">
    <source>
        <dbReference type="ARBA" id="ARBA00022833"/>
    </source>
</evidence>
<dbReference type="InterPro" id="IPR038508">
    <property type="entry name" value="ArfGAP_dom_sf"/>
</dbReference>
<evidence type="ECO:0000256" key="3">
    <source>
        <dbReference type="ARBA" id="ARBA00022771"/>
    </source>
</evidence>
<evidence type="ECO:0000256" key="2">
    <source>
        <dbReference type="ARBA" id="ARBA00022723"/>
    </source>
</evidence>